<reference evidence="5 11" key="6">
    <citation type="submission" date="2018-07" db="EMBL/GenBank/DDBJ databases">
        <title>Whole Genome Sequence Analysis of Avian Pathogenic E. coli - An Australian Perspective.</title>
        <authorList>
            <person name="Cummins M.L."/>
            <person name="Reid C.J."/>
            <person name="Roy Chowdhury P."/>
            <person name="Bushell R."/>
            <person name="Esbert N."/>
            <person name="Tivendale K.A."/>
            <person name="Noormohammadi A.H."/>
            <person name="Islam S."/>
            <person name="Marenda M.S."/>
            <person name="Browning G.F."/>
            <person name="Markham P.F."/>
            <person name="Djordjevic S.P."/>
        </authorList>
    </citation>
    <scope>NUCLEOTIDE SEQUENCE [LARGE SCALE GENOMIC DNA]</scope>
    <source>
        <strain evidence="5 11">AVC211</strain>
    </source>
</reference>
<evidence type="ECO:0000313" key="3">
    <source>
        <dbReference type="EMBL" id="PNY64676.1"/>
    </source>
</evidence>
<proteinExistence type="predicted"/>
<reference evidence="4 10" key="4">
    <citation type="submission" date="2018-04" db="EMBL/GenBank/DDBJ databases">
        <title>Draft Genomic Sequencing Of Potential Extraintestinal Pathogenic Escherichia coli B8S56 Isolated from Retail Chicken Skin.</title>
        <authorList>
            <person name="Xu A."/>
            <person name="Tilman S."/>
            <person name="Wisser-Parker K."/>
            <person name="Scullen O.J."/>
            <person name="Sommers C."/>
        </authorList>
    </citation>
    <scope>NUCLEOTIDE SEQUENCE [LARGE SCALE GENOMIC DNA]</scope>
    <source>
        <strain evidence="4 10">B8S56</strain>
    </source>
</reference>
<organism evidence="3 9">
    <name type="scientific">Escherichia coli</name>
    <dbReference type="NCBI Taxonomy" id="562"/>
    <lineage>
        <taxon>Bacteria</taxon>
        <taxon>Pseudomonadati</taxon>
        <taxon>Pseudomonadota</taxon>
        <taxon>Gammaproteobacteria</taxon>
        <taxon>Enterobacterales</taxon>
        <taxon>Enterobacteriaceae</taxon>
        <taxon>Escherichia</taxon>
    </lineage>
</organism>
<evidence type="ECO:0000313" key="1">
    <source>
        <dbReference type="EMBL" id="OJR52591.1"/>
    </source>
</evidence>
<gene>
    <name evidence="1" type="ORF">BK383_21930</name>
    <name evidence="2" type="ORF">BMT91_25490</name>
    <name evidence="3" type="ORF">C2M16_27940</name>
    <name evidence="4" type="ORF">DD762_19205</name>
    <name evidence="5" type="ORF">DTL43_25960</name>
    <name evidence="6" type="ORF">NCTC11112_07327</name>
</gene>
<evidence type="ECO:0000313" key="12">
    <source>
        <dbReference type="Proteomes" id="UP000254817"/>
    </source>
</evidence>
<sequence>MFGVRVWRKGRLVTHEINPTGVLDVITEGTGQRSYTPLQGWRLEVCSPAILINGQGSHTSASVSGWTVHYANTSWLRPVLVMIRGI</sequence>
<dbReference type="EMBL" id="QEMT01000038">
    <property type="protein sequence ID" value="PWH58751.1"/>
    <property type="molecule type" value="Genomic_DNA"/>
</dbReference>
<evidence type="ECO:0000313" key="4">
    <source>
        <dbReference type="EMBL" id="PWH58751.1"/>
    </source>
</evidence>
<evidence type="ECO:0000313" key="9">
    <source>
        <dbReference type="Proteomes" id="UP000236598"/>
    </source>
</evidence>
<evidence type="ECO:0000313" key="11">
    <source>
        <dbReference type="Proteomes" id="UP000253687"/>
    </source>
</evidence>
<evidence type="ECO:0000313" key="6">
    <source>
        <dbReference type="EMBL" id="STI48095.1"/>
    </source>
</evidence>
<reference evidence="1 7" key="1">
    <citation type="submission" date="2016-10" db="EMBL/GenBank/DDBJ databases">
        <title>Comprehensive resistome analysis reveals the prevalence of NDM and MCR-1 in Chinese poultry production.</title>
        <authorList>
            <person name="Wang Y."/>
            <person name="Zhang R."/>
            <person name="Li J."/>
            <person name="Wu Z."/>
            <person name="Wenjuan Y."/>
            <person name="Schwarz S."/>
            <person name="Tyrrell J."/>
            <person name="Zheng Y."/>
            <person name="Wang S."/>
            <person name="Shen Z."/>
            <person name="Liu Z."/>
            <person name="Lei L."/>
            <person name="Li M."/>
            <person name="Zhang Q."/>
            <person name="Wu C."/>
            <person name="Zhang Q."/>
            <person name="Wu Y."/>
            <person name="Walsh T."/>
            <person name="Shen J."/>
        </authorList>
    </citation>
    <scope>NUCLEOTIDE SEQUENCE [LARGE SCALE GENOMIC DNA]</scope>
    <source>
        <strain evidence="1 7">570</strain>
    </source>
</reference>
<dbReference type="EMBL" id="PPHQ01000082">
    <property type="protein sequence ID" value="PNY64676.1"/>
    <property type="molecule type" value="Genomic_DNA"/>
</dbReference>
<protein>
    <submittedName>
        <fullName evidence="3">Uncharacterized protein</fullName>
    </submittedName>
</protein>
<dbReference type="Proteomes" id="UP000245761">
    <property type="component" value="Unassembled WGS sequence"/>
</dbReference>
<evidence type="ECO:0000313" key="8">
    <source>
        <dbReference type="Proteomes" id="UP000188855"/>
    </source>
</evidence>
<evidence type="ECO:0000313" key="7">
    <source>
        <dbReference type="Proteomes" id="UP000184277"/>
    </source>
</evidence>
<dbReference type="EMBL" id="MOKI01000046">
    <property type="protein sequence ID" value="OJR52591.1"/>
    <property type="molecule type" value="Genomic_DNA"/>
</dbReference>
<dbReference type="Proteomes" id="UP000184277">
    <property type="component" value="Unassembled WGS sequence"/>
</dbReference>
<dbReference type="EMBL" id="UGAW01000002">
    <property type="protein sequence ID" value="STI48095.1"/>
    <property type="molecule type" value="Genomic_DNA"/>
</dbReference>
<evidence type="ECO:0000313" key="2">
    <source>
        <dbReference type="EMBL" id="OOK23310.1"/>
    </source>
</evidence>
<dbReference type="EMBL" id="MPAF01000103">
    <property type="protein sequence ID" value="OOK23310.1"/>
    <property type="molecule type" value="Genomic_DNA"/>
</dbReference>
<evidence type="ECO:0000313" key="5">
    <source>
        <dbReference type="EMBL" id="RDA31161.1"/>
    </source>
</evidence>
<dbReference type="Proteomes" id="UP000254817">
    <property type="component" value="Unassembled WGS sequence"/>
</dbReference>
<evidence type="ECO:0000313" key="10">
    <source>
        <dbReference type="Proteomes" id="UP000245761"/>
    </source>
</evidence>
<dbReference type="Proteomes" id="UP000188855">
    <property type="component" value="Unassembled WGS sequence"/>
</dbReference>
<accession>A0A0D8W428</accession>
<reference evidence="2 8" key="2">
    <citation type="submission" date="2016-10" db="EMBL/GenBank/DDBJ databases">
        <title>Whole genome sequences of antibiotic resistant commensal Escherichia coli from healthy Australian adults.</title>
        <authorList>
            <person name="Moran R.A."/>
            <person name="Anantham S."/>
            <person name="Nigro S.J."/>
            <person name="Holt K.E."/>
            <person name="Hall R.M."/>
        </authorList>
    </citation>
    <scope>NUCLEOTIDE SEQUENCE [LARGE SCALE GENOMIC DNA]</scope>
    <source>
        <strain evidence="2 8">2.3-R4</strain>
    </source>
</reference>
<reference evidence="3 9" key="3">
    <citation type="submission" date="2018-01" db="EMBL/GenBank/DDBJ databases">
        <title>Draft Genomic Sequencing Of Potential Extraintestinal Pathogenic Escherichia coli B8S18 Isolated From Retail Chicken Skin.</title>
        <authorList>
            <person name="Xu A."/>
            <person name="Tilman S."/>
            <person name="Wisser-Parker K."/>
            <person name="Sheen S."/>
            <person name="Sommers C."/>
        </authorList>
    </citation>
    <scope>NUCLEOTIDE SEQUENCE [LARGE SCALE GENOMIC DNA]</scope>
    <source>
        <strain evidence="3 9">B8S18Com</strain>
    </source>
</reference>
<dbReference type="EMBL" id="QOGZ01000069">
    <property type="protein sequence ID" value="RDA31161.1"/>
    <property type="molecule type" value="Genomic_DNA"/>
</dbReference>
<dbReference type="Proteomes" id="UP000236598">
    <property type="component" value="Unassembled WGS sequence"/>
</dbReference>
<reference evidence="6 12" key="5">
    <citation type="submission" date="2018-06" db="EMBL/GenBank/DDBJ databases">
        <authorList>
            <consortium name="Pathogen Informatics"/>
            <person name="Doyle S."/>
        </authorList>
    </citation>
    <scope>NUCLEOTIDE SEQUENCE [LARGE SCALE GENOMIC DNA]</scope>
    <source>
        <strain evidence="6 12">NCTC11112</strain>
    </source>
</reference>
<dbReference type="Proteomes" id="UP000253687">
    <property type="component" value="Unassembled WGS sequence"/>
</dbReference>
<name>A0A0D8W428_ECOLX</name>
<dbReference type="AlphaFoldDB" id="A0A0D8W428"/>